<evidence type="ECO:0000313" key="8">
    <source>
        <dbReference type="Proteomes" id="UP000298663"/>
    </source>
</evidence>
<protein>
    <recommendedName>
        <fullName evidence="6">G-protein coupled receptors family 1 profile domain-containing protein</fullName>
    </recommendedName>
</protein>
<proteinExistence type="predicted"/>
<evidence type="ECO:0000256" key="2">
    <source>
        <dbReference type="ARBA" id="ARBA00022692"/>
    </source>
</evidence>
<keyword evidence="2 5" id="KW-0812">Transmembrane</keyword>
<sequence length="213" mass="23665">MVILEDYVAAFVMFLISVLGLVVNLVAIVFVRRTKALRNVFGSLCLSHAAADIGILLCFLLYAVPVTILPESISAFSAIAIITPRVGQISILLWNVCVYSHLFIAANRFLVICFPFRVQALSSSSQKSSKLLFFAVEGCVWCFGLGHSIPYSWPQCGFEYDPKNQLWNFAFNDCGDTLMHIDFVEGLTCISVIVLLNFATFLKIRFGKVSVVF</sequence>
<feature type="domain" description="G-protein coupled receptors family 1 profile" evidence="6">
    <location>
        <begin position="23"/>
        <end position="213"/>
    </location>
</feature>
<feature type="transmembrane region" description="Helical" evidence="5">
    <location>
        <begin position="43"/>
        <end position="69"/>
    </location>
</feature>
<reference evidence="7 8" key="2">
    <citation type="journal article" date="2019" name="G3 (Bethesda)">
        <title>Hybrid Assembly of the Genome of the Entomopathogenic Nematode Steinernema carpocapsae Identifies the X-Chromosome.</title>
        <authorList>
            <person name="Serra L."/>
            <person name="Macchietto M."/>
            <person name="Macias-Munoz A."/>
            <person name="McGill C.J."/>
            <person name="Rodriguez I.M."/>
            <person name="Rodriguez B."/>
            <person name="Murad R."/>
            <person name="Mortazavi A."/>
        </authorList>
    </citation>
    <scope>NUCLEOTIDE SEQUENCE [LARGE SCALE GENOMIC DNA]</scope>
    <source>
        <strain evidence="7 8">ALL</strain>
    </source>
</reference>
<evidence type="ECO:0000256" key="5">
    <source>
        <dbReference type="SAM" id="Phobius"/>
    </source>
</evidence>
<evidence type="ECO:0000256" key="3">
    <source>
        <dbReference type="ARBA" id="ARBA00022989"/>
    </source>
</evidence>
<name>A0A4U5ND80_STECR</name>
<dbReference type="Proteomes" id="UP000298663">
    <property type="component" value="Unassembled WGS sequence"/>
</dbReference>
<keyword evidence="4 5" id="KW-0472">Membrane</keyword>
<gene>
    <name evidence="7" type="ORF">L596_014710</name>
</gene>
<comment type="caution">
    <text evidence="7">The sequence shown here is derived from an EMBL/GenBank/DDBJ whole genome shotgun (WGS) entry which is preliminary data.</text>
</comment>
<dbReference type="InterPro" id="IPR017452">
    <property type="entry name" value="GPCR_Rhodpsn_7TM"/>
</dbReference>
<keyword evidence="8" id="KW-1185">Reference proteome</keyword>
<organism evidence="7 8">
    <name type="scientific">Steinernema carpocapsae</name>
    <name type="common">Entomopathogenic nematode</name>
    <dbReference type="NCBI Taxonomy" id="34508"/>
    <lineage>
        <taxon>Eukaryota</taxon>
        <taxon>Metazoa</taxon>
        <taxon>Ecdysozoa</taxon>
        <taxon>Nematoda</taxon>
        <taxon>Chromadorea</taxon>
        <taxon>Rhabditida</taxon>
        <taxon>Tylenchina</taxon>
        <taxon>Panagrolaimomorpha</taxon>
        <taxon>Strongyloidoidea</taxon>
        <taxon>Steinernematidae</taxon>
        <taxon>Steinernema</taxon>
    </lineage>
</organism>
<dbReference type="AlphaFoldDB" id="A0A4U5ND80"/>
<dbReference type="CDD" id="cd00637">
    <property type="entry name" value="7tm_classA_rhodopsin-like"/>
    <property type="match status" value="1"/>
</dbReference>
<feature type="transmembrane region" description="Helical" evidence="5">
    <location>
        <begin position="131"/>
        <end position="153"/>
    </location>
</feature>
<comment type="subcellular location">
    <subcellularLocation>
        <location evidence="1">Membrane</location>
    </subcellularLocation>
</comment>
<evidence type="ECO:0000256" key="4">
    <source>
        <dbReference type="ARBA" id="ARBA00023136"/>
    </source>
</evidence>
<evidence type="ECO:0000256" key="1">
    <source>
        <dbReference type="ARBA" id="ARBA00004370"/>
    </source>
</evidence>
<dbReference type="OrthoDB" id="5861546at2759"/>
<dbReference type="EMBL" id="AZBU02000004">
    <property type="protein sequence ID" value="TKR80674.1"/>
    <property type="molecule type" value="Genomic_DNA"/>
</dbReference>
<evidence type="ECO:0000259" key="6">
    <source>
        <dbReference type="PROSITE" id="PS50262"/>
    </source>
</evidence>
<dbReference type="PANTHER" id="PTHR23017:SF3">
    <property type="entry name" value="G-PROTEIN COUPLED RECEPTORS FAMILY 1 PROFILE DOMAIN-CONTAINING PROTEIN"/>
    <property type="match status" value="1"/>
</dbReference>
<dbReference type="SUPFAM" id="SSF81321">
    <property type="entry name" value="Family A G protein-coupled receptor-like"/>
    <property type="match status" value="1"/>
</dbReference>
<dbReference type="PROSITE" id="PS50262">
    <property type="entry name" value="G_PROTEIN_RECEP_F1_2"/>
    <property type="match status" value="1"/>
</dbReference>
<accession>A0A4U5ND80</accession>
<dbReference type="InterPro" id="IPR019430">
    <property type="entry name" value="7TM_GPCR_serpentine_rcpt_Srx"/>
</dbReference>
<dbReference type="Gene3D" id="1.20.1070.10">
    <property type="entry name" value="Rhodopsin 7-helix transmembrane proteins"/>
    <property type="match status" value="1"/>
</dbReference>
<feature type="transmembrane region" description="Helical" evidence="5">
    <location>
        <begin position="6"/>
        <end position="31"/>
    </location>
</feature>
<reference evidence="7 8" key="1">
    <citation type="journal article" date="2015" name="Genome Biol.">
        <title>Comparative genomics of Steinernema reveals deeply conserved gene regulatory networks.</title>
        <authorList>
            <person name="Dillman A.R."/>
            <person name="Macchietto M."/>
            <person name="Porter C.F."/>
            <person name="Rogers A."/>
            <person name="Williams B."/>
            <person name="Antoshechkin I."/>
            <person name="Lee M.M."/>
            <person name="Goodwin Z."/>
            <person name="Lu X."/>
            <person name="Lewis E.E."/>
            <person name="Goodrich-Blair H."/>
            <person name="Stock S.P."/>
            <person name="Adams B.J."/>
            <person name="Sternberg P.W."/>
            <person name="Mortazavi A."/>
        </authorList>
    </citation>
    <scope>NUCLEOTIDE SEQUENCE [LARGE SCALE GENOMIC DNA]</scope>
    <source>
        <strain evidence="7 8">ALL</strain>
    </source>
</reference>
<evidence type="ECO:0000313" key="7">
    <source>
        <dbReference type="EMBL" id="TKR80674.1"/>
    </source>
</evidence>
<feature type="transmembrane region" description="Helical" evidence="5">
    <location>
        <begin position="89"/>
        <end position="110"/>
    </location>
</feature>
<dbReference type="Pfam" id="PF10328">
    <property type="entry name" value="7TM_GPCR_Srx"/>
    <property type="match status" value="1"/>
</dbReference>
<feature type="transmembrane region" description="Helical" evidence="5">
    <location>
        <begin position="183"/>
        <end position="202"/>
    </location>
</feature>
<dbReference type="GO" id="GO:0016020">
    <property type="term" value="C:membrane"/>
    <property type="evidence" value="ECO:0007669"/>
    <property type="project" value="UniProtKB-SubCell"/>
</dbReference>
<keyword evidence="3 5" id="KW-1133">Transmembrane helix</keyword>
<dbReference type="PANTHER" id="PTHR23017">
    <property type="entry name" value="SERPENTINE RECEPTOR, CLASS X"/>
    <property type="match status" value="1"/>
</dbReference>